<evidence type="ECO:0000313" key="1">
    <source>
        <dbReference type="EMBL" id="CYU74878.1"/>
    </source>
</evidence>
<protein>
    <submittedName>
        <fullName evidence="1">Uncharacterized protein</fullName>
    </submittedName>
</protein>
<accession>A0A0Z8GDY8</accession>
<evidence type="ECO:0000313" key="2">
    <source>
        <dbReference type="Proteomes" id="UP000074664"/>
    </source>
</evidence>
<gene>
    <name evidence="1" type="ORF">ERS132392_01711</name>
</gene>
<dbReference type="Proteomes" id="UP000074664">
    <property type="component" value="Unassembled WGS sequence"/>
</dbReference>
<reference evidence="1 2" key="1">
    <citation type="submission" date="2016-02" db="EMBL/GenBank/DDBJ databases">
        <authorList>
            <consortium name="Pathogen Informatics"/>
        </authorList>
    </citation>
    <scope>NUCLEOTIDE SEQUENCE [LARGE SCALE GENOMIC DNA]</scope>
    <source>
        <strain evidence="1 2">LSS30</strain>
    </source>
</reference>
<comment type="caution">
    <text evidence="1">The sequence shown here is derived from an EMBL/GenBank/DDBJ whole genome shotgun (WGS) entry which is preliminary data.</text>
</comment>
<dbReference type="RefSeq" id="WP_153596367.1">
    <property type="nucleotide sequence ID" value="NZ_CEDH01000012.1"/>
</dbReference>
<organism evidence="1 2">
    <name type="scientific">Streptococcus suis</name>
    <dbReference type="NCBI Taxonomy" id="1307"/>
    <lineage>
        <taxon>Bacteria</taxon>
        <taxon>Bacillati</taxon>
        <taxon>Bacillota</taxon>
        <taxon>Bacilli</taxon>
        <taxon>Lactobacillales</taxon>
        <taxon>Streptococcaceae</taxon>
        <taxon>Streptococcus</taxon>
    </lineage>
</organism>
<proteinExistence type="predicted"/>
<name>A0A0Z8GDY8_STRSU</name>
<dbReference type="AlphaFoldDB" id="A0A0Z8GDY8"/>
<dbReference type="EMBL" id="FIGH01000008">
    <property type="protein sequence ID" value="CYU74878.1"/>
    <property type="molecule type" value="Genomic_DNA"/>
</dbReference>
<sequence>MNEELYHGFKKASVEFCMDVMKEADKKDPATIQAVAELINSYYKLFC</sequence>